<comment type="caution">
    <text evidence="2">The sequence shown here is derived from an EMBL/GenBank/DDBJ whole genome shotgun (WGS) entry which is preliminary data.</text>
</comment>
<feature type="transmembrane region" description="Helical" evidence="1">
    <location>
        <begin position="6"/>
        <end position="31"/>
    </location>
</feature>
<reference evidence="2" key="2">
    <citation type="submission" date="2020-08" db="EMBL/GenBank/DDBJ databases">
        <title>Plant Genome Project.</title>
        <authorList>
            <person name="Zhang R.-G."/>
        </authorList>
    </citation>
    <scope>NUCLEOTIDE SEQUENCE</scope>
    <source>
        <strain evidence="2">Huo1</strain>
        <tissue evidence="2">Leaf</tissue>
    </source>
</reference>
<dbReference type="Proteomes" id="UP000298416">
    <property type="component" value="Unassembled WGS sequence"/>
</dbReference>
<dbReference type="InterPro" id="IPR008390">
    <property type="entry name" value="AWPM-19"/>
</dbReference>
<reference evidence="2" key="1">
    <citation type="submission" date="2018-01" db="EMBL/GenBank/DDBJ databases">
        <authorList>
            <person name="Mao J.F."/>
        </authorList>
    </citation>
    <scope>NUCLEOTIDE SEQUENCE</scope>
    <source>
        <strain evidence="2">Huo1</strain>
        <tissue evidence="2">Leaf</tissue>
    </source>
</reference>
<feature type="transmembrane region" description="Helical" evidence="1">
    <location>
        <begin position="130"/>
        <end position="150"/>
    </location>
</feature>
<organism evidence="2">
    <name type="scientific">Salvia splendens</name>
    <name type="common">Scarlet sage</name>
    <dbReference type="NCBI Taxonomy" id="180675"/>
    <lineage>
        <taxon>Eukaryota</taxon>
        <taxon>Viridiplantae</taxon>
        <taxon>Streptophyta</taxon>
        <taxon>Embryophyta</taxon>
        <taxon>Tracheophyta</taxon>
        <taxon>Spermatophyta</taxon>
        <taxon>Magnoliopsida</taxon>
        <taxon>eudicotyledons</taxon>
        <taxon>Gunneridae</taxon>
        <taxon>Pentapetalae</taxon>
        <taxon>asterids</taxon>
        <taxon>lamiids</taxon>
        <taxon>Lamiales</taxon>
        <taxon>Lamiaceae</taxon>
        <taxon>Nepetoideae</taxon>
        <taxon>Mentheae</taxon>
        <taxon>Salviinae</taxon>
        <taxon>Salvia</taxon>
        <taxon>Salvia subgen. Calosphace</taxon>
        <taxon>core Calosphace</taxon>
    </lineage>
</organism>
<keyword evidence="1" id="KW-0472">Membrane</keyword>
<feature type="transmembrane region" description="Helical" evidence="1">
    <location>
        <begin position="61"/>
        <end position="84"/>
    </location>
</feature>
<keyword evidence="1" id="KW-0812">Transmembrane</keyword>
<accession>A0A8X8XWL8</accession>
<dbReference type="PANTHER" id="PTHR33294">
    <property type="entry name" value="AWPM-19-LIKE FAMILY PROTEIN"/>
    <property type="match status" value="1"/>
</dbReference>
<dbReference type="PANTHER" id="PTHR33294:SF6">
    <property type="entry name" value="AWPM-19-LIKE FAMILY PROTEIN"/>
    <property type="match status" value="1"/>
</dbReference>
<dbReference type="EMBL" id="PNBA02000007">
    <property type="protein sequence ID" value="KAG6419298.1"/>
    <property type="molecule type" value="Genomic_DNA"/>
</dbReference>
<evidence type="ECO:0000313" key="3">
    <source>
        <dbReference type="Proteomes" id="UP000298416"/>
    </source>
</evidence>
<feature type="transmembrane region" description="Helical" evidence="1">
    <location>
        <begin position="96"/>
        <end position="118"/>
    </location>
</feature>
<name>A0A8X8XWL8_SALSN</name>
<gene>
    <name evidence="2" type="ORF">SASPL_121514</name>
</gene>
<keyword evidence="3" id="KW-1185">Reference proteome</keyword>
<proteinExistence type="predicted"/>
<keyword evidence="1" id="KW-1133">Transmembrane helix</keyword>
<evidence type="ECO:0008006" key="4">
    <source>
        <dbReference type="Google" id="ProtNLM"/>
    </source>
</evidence>
<protein>
    <recommendedName>
        <fullName evidence="4">AWPM-19-like protein</fullName>
    </recommendedName>
</protein>
<dbReference type="AlphaFoldDB" id="A0A8X8XWL8"/>
<evidence type="ECO:0000313" key="2">
    <source>
        <dbReference type="EMBL" id="KAG6419298.1"/>
    </source>
</evidence>
<evidence type="ECO:0000256" key="1">
    <source>
        <dbReference type="SAM" id="Phobius"/>
    </source>
</evidence>
<dbReference type="Pfam" id="PF05512">
    <property type="entry name" value="AWPM-19"/>
    <property type="match status" value="1"/>
</dbReference>
<sequence length="178" mass="19046">MAPPLQNLPLLLLCLNFCMYAIVVGIGAWSINRAIDHSFIIEKGFVLPAHFSPIYFPMGNAATGFFVIFSLIAGVVGVASAISGLNHICYWGMDSLPAAAVGGTIAWSLTILAMGFAWKQIDLTHRNSRLITMEAFITILSATQLFYIALIHGGAVEARGTKSKEATGKTSAEARGRT</sequence>